<comment type="caution">
    <text evidence="2">The sequence shown here is derived from an EMBL/GenBank/DDBJ whole genome shotgun (WGS) entry which is preliminary data.</text>
</comment>
<dbReference type="Proteomes" id="UP000186601">
    <property type="component" value="Unassembled WGS sequence"/>
</dbReference>
<gene>
    <name evidence="2" type="ORF">PHLCEN_2v6900</name>
</gene>
<name>A0A2R6NYQ4_9APHY</name>
<feature type="region of interest" description="Disordered" evidence="1">
    <location>
        <begin position="95"/>
        <end position="121"/>
    </location>
</feature>
<evidence type="ECO:0000313" key="3">
    <source>
        <dbReference type="Proteomes" id="UP000186601"/>
    </source>
</evidence>
<sequence length="152" mass="16523">MDSSHFAGQEPPSATGRGHHASRPTAKIAEHRIGFNDCGDWNIPLAARSTAEQELAEFREWQALRIDLHLSQTAATALDVPLDVPSILTRDVISDTPWHDYSNGESPERAGSPEPADGGLEEPILCSVTISEDTLVSGMPMRILTRRNPTAD</sequence>
<feature type="region of interest" description="Disordered" evidence="1">
    <location>
        <begin position="1"/>
        <end position="24"/>
    </location>
</feature>
<evidence type="ECO:0000313" key="2">
    <source>
        <dbReference type="EMBL" id="PSR79714.1"/>
    </source>
</evidence>
<evidence type="ECO:0000256" key="1">
    <source>
        <dbReference type="SAM" id="MobiDB-lite"/>
    </source>
</evidence>
<dbReference type="EMBL" id="MLYV02000687">
    <property type="protein sequence ID" value="PSR79714.1"/>
    <property type="molecule type" value="Genomic_DNA"/>
</dbReference>
<protein>
    <submittedName>
        <fullName evidence="2">Uncharacterized protein</fullName>
    </submittedName>
</protein>
<accession>A0A2R6NYQ4</accession>
<keyword evidence="3" id="KW-1185">Reference proteome</keyword>
<reference evidence="2 3" key="1">
    <citation type="submission" date="2018-02" db="EMBL/GenBank/DDBJ databases">
        <title>Genome sequence of the basidiomycete white-rot fungus Phlebia centrifuga.</title>
        <authorList>
            <person name="Granchi Z."/>
            <person name="Peng M."/>
            <person name="de Vries R.P."/>
            <person name="Hilden K."/>
            <person name="Makela M.R."/>
            <person name="Grigoriev I."/>
            <person name="Riley R."/>
        </authorList>
    </citation>
    <scope>NUCLEOTIDE SEQUENCE [LARGE SCALE GENOMIC DNA]</scope>
    <source>
        <strain evidence="2 3">FBCC195</strain>
    </source>
</reference>
<dbReference type="AlphaFoldDB" id="A0A2R6NYQ4"/>
<proteinExistence type="predicted"/>
<organism evidence="2 3">
    <name type="scientific">Hermanssonia centrifuga</name>
    <dbReference type="NCBI Taxonomy" id="98765"/>
    <lineage>
        <taxon>Eukaryota</taxon>
        <taxon>Fungi</taxon>
        <taxon>Dikarya</taxon>
        <taxon>Basidiomycota</taxon>
        <taxon>Agaricomycotina</taxon>
        <taxon>Agaricomycetes</taxon>
        <taxon>Polyporales</taxon>
        <taxon>Meruliaceae</taxon>
        <taxon>Hermanssonia</taxon>
    </lineage>
</organism>